<keyword evidence="3" id="KW-0479">Metal-binding</keyword>
<dbReference type="SUPFAM" id="SSF48537">
    <property type="entry name" value="Phospholipase C/P1 nuclease"/>
    <property type="match status" value="1"/>
</dbReference>
<dbReference type="GO" id="GO:0004519">
    <property type="term" value="F:endonuclease activity"/>
    <property type="evidence" value="ECO:0007669"/>
    <property type="project" value="UniProtKB-KW"/>
</dbReference>
<dbReference type="Proteomes" id="UP000462212">
    <property type="component" value="Unassembled WGS sequence"/>
</dbReference>
<keyword evidence="8" id="KW-0732">Signal</keyword>
<dbReference type="AlphaFoldDB" id="A0A8H8RIR9"/>
<evidence type="ECO:0000313" key="10">
    <source>
        <dbReference type="Proteomes" id="UP000462212"/>
    </source>
</evidence>
<dbReference type="GO" id="GO:0003676">
    <property type="term" value="F:nucleic acid binding"/>
    <property type="evidence" value="ECO:0007669"/>
    <property type="project" value="InterPro"/>
</dbReference>
<dbReference type="GO" id="GO:0046872">
    <property type="term" value="F:metal ion binding"/>
    <property type="evidence" value="ECO:0007669"/>
    <property type="project" value="UniProtKB-KW"/>
</dbReference>
<sequence length="292" mass="32022">MKFHPSTTALYLLSSLPASYAWGSLGHETVAYVASNFVSPDTTWFFQTILHNQTDSYLAGVATWADSFRYTAAGRFSAPFHFIDAEDDPPTSCGVKYSRDCPVEGCIVGAILNYTTQLLDPDLDAVNRNMAAKFVIHFIGDIHQPLHDENLDRGGNSIPVTFDNVQTNLHHVWDSNMPEKLVGGYSLPDAEKWATALTAAIKTGVYKTDADSWLEGVYLRDPVSTSIKWAEEANQFVCQTVLPEGKDAIVGKELGGAYYEAAVPVIELQVARAGYRLAHWLDLIAAGGKTEL</sequence>
<comment type="caution">
    <text evidence="9">The sequence shown here is derived from an EMBL/GenBank/DDBJ whole genome shotgun (WGS) entry which is preliminary data.</text>
</comment>
<evidence type="ECO:0000256" key="1">
    <source>
        <dbReference type="ARBA" id="ARBA00009547"/>
    </source>
</evidence>
<dbReference type="Pfam" id="PF02265">
    <property type="entry name" value="S1-P1_nuclease"/>
    <property type="match status" value="1"/>
</dbReference>
<dbReference type="PANTHER" id="PTHR33146:SF26">
    <property type="entry name" value="ENDONUCLEASE 4"/>
    <property type="match status" value="1"/>
</dbReference>
<dbReference type="GO" id="GO:0016788">
    <property type="term" value="F:hydrolase activity, acting on ester bonds"/>
    <property type="evidence" value="ECO:0007669"/>
    <property type="project" value="InterPro"/>
</dbReference>
<reference evidence="9 10" key="1">
    <citation type="submission" date="2018-05" db="EMBL/GenBank/DDBJ databases">
        <title>Genome sequencing and assembly of the regulated plant pathogen Lachnellula willkommii and related sister species for the development of diagnostic species identification markers.</title>
        <authorList>
            <person name="Giroux E."/>
            <person name="Bilodeau G."/>
        </authorList>
    </citation>
    <scope>NUCLEOTIDE SEQUENCE [LARGE SCALE GENOMIC DNA]</scope>
    <source>
        <strain evidence="9 10">CBS 197.66</strain>
    </source>
</reference>
<keyword evidence="10" id="KW-1185">Reference proteome</keyword>
<feature type="signal peptide" evidence="8">
    <location>
        <begin position="1"/>
        <end position="23"/>
    </location>
</feature>
<dbReference type="CDD" id="cd11010">
    <property type="entry name" value="S1-P1_nuclease"/>
    <property type="match status" value="1"/>
</dbReference>
<keyword evidence="4" id="KW-0255">Endonuclease</keyword>
<name>A0A8H8RIR9_9HELO</name>
<gene>
    <name evidence="9" type="primary">nucS_1</name>
    <name evidence="9" type="ORF">LSUB1_G006260</name>
</gene>
<dbReference type="GO" id="GO:0006308">
    <property type="term" value="P:DNA catabolic process"/>
    <property type="evidence" value="ECO:0007669"/>
    <property type="project" value="InterPro"/>
</dbReference>
<feature type="chain" id="PRO_5034226476" evidence="8">
    <location>
        <begin position="24"/>
        <end position="292"/>
    </location>
</feature>
<evidence type="ECO:0000256" key="7">
    <source>
        <dbReference type="ARBA" id="ARBA00023180"/>
    </source>
</evidence>
<evidence type="ECO:0000256" key="4">
    <source>
        <dbReference type="ARBA" id="ARBA00022759"/>
    </source>
</evidence>
<protein>
    <submittedName>
        <fullName evidence="9">Nuclease S1</fullName>
    </submittedName>
</protein>
<evidence type="ECO:0000256" key="3">
    <source>
        <dbReference type="ARBA" id="ARBA00022723"/>
    </source>
</evidence>
<dbReference type="InterPro" id="IPR008947">
    <property type="entry name" value="PLipase_C/P1_nuclease_dom_sf"/>
</dbReference>
<dbReference type="OrthoDB" id="441446at2759"/>
<organism evidence="9 10">
    <name type="scientific">Lachnellula subtilissima</name>
    <dbReference type="NCBI Taxonomy" id="602034"/>
    <lineage>
        <taxon>Eukaryota</taxon>
        <taxon>Fungi</taxon>
        <taxon>Dikarya</taxon>
        <taxon>Ascomycota</taxon>
        <taxon>Pezizomycotina</taxon>
        <taxon>Leotiomycetes</taxon>
        <taxon>Helotiales</taxon>
        <taxon>Lachnaceae</taxon>
        <taxon>Lachnellula</taxon>
    </lineage>
</organism>
<dbReference type="FunFam" id="1.10.575.10:FF:000004">
    <property type="entry name" value="Nuclease S1"/>
    <property type="match status" value="1"/>
</dbReference>
<keyword evidence="7" id="KW-0325">Glycoprotein</keyword>
<dbReference type="PANTHER" id="PTHR33146">
    <property type="entry name" value="ENDONUCLEASE 4"/>
    <property type="match status" value="1"/>
</dbReference>
<keyword evidence="5" id="KW-0378">Hydrolase</keyword>
<evidence type="ECO:0000256" key="8">
    <source>
        <dbReference type="SAM" id="SignalP"/>
    </source>
</evidence>
<evidence type="ECO:0000256" key="5">
    <source>
        <dbReference type="ARBA" id="ARBA00022801"/>
    </source>
</evidence>
<accession>A0A8H8RIR9</accession>
<evidence type="ECO:0000256" key="6">
    <source>
        <dbReference type="ARBA" id="ARBA00023157"/>
    </source>
</evidence>
<dbReference type="EMBL" id="QGMJ01000577">
    <property type="protein sequence ID" value="TVY34968.1"/>
    <property type="molecule type" value="Genomic_DNA"/>
</dbReference>
<comment type="similarity">
    <text evidence="1">Belongs to the nuclease type I family.</text>
</comment>
<keyword evidence="2" id="KW-0540">Nuclease</keyword>
<evidence type="ECO:0000313" key="9">
    <source>
        <dbReference type="EMBL" id="TVY34968.1"/>
    </source>
</evidence>
<evidence type="ECO:0000256" key="2">
    <source>
        <dbReference type="ARBA" id="ARBA00022722"/>
    </source>
</evidence>
<dbReference type="Gene3D" id="1.10.575.10">
    <property type="entry name" value="P1 Nuclease"/>
    <property type="match status" value="1"/>
</dbReference>
<keyword evidence="6" id="KW-1015">Disulfide bond</keyword>
<proteinExistence type="inferred from homology"/>
<dbReference type="InterPro" id="IPR003154">
    <property type="entry name" value="S1/P1nuclease"/>
</dbReference>